<protein>
    <submittedName>
        <fullName evidence="1">EC1118_1M3_2421p</fullName>
    </submittedName>
</protein>
<accession>C8ZES8</accession>
<gene>
    <name evidence="1" type="ORF">EC1118_1M3_2421g</name>
</gene>
<name>C8ZES8_YEAS8</name>
<dbReference type="HOGENOM" id="CLU_2039396_0_0_1"/>
<reference evidence="1 2" key="1">
    <citation type="journal article" date="2009" name="Proc. Natl. Acad. Sci. U.S.A.">
        <title>Eukaryote-to-eukaryote gene transfer events revealed by the genome sequence of the wine yeast Saccharomyces cerevisiae EC1118.</title>
        <authorList>
            <person name="Novo M."/>
            <person name="Bigey F."/>
            <person name="Beyne E."/>
            <person name="Galeote V."/>
            <person name="Gavory F."/>
            <person name="Mallet S."/>
            <person name="Cambot B."/>
            <person name="Legras J.L."/>
            <person name="Wincker P."/>
            <person name="Casaregola S."/>
            <person name="Dequin S."/>
        </authorList>
    </citation>
    <scope>NUCLEOTIDE SEQUENCE [LARGE SCALE GENOMIC DNA]</scope>
    <source>
        <strain evidence="2">Lalvin EC1118 / Prise de mousse</strain>
    </source>
</reference>
<dbReference type="Proteomes" id="UP000000286">
    <property type="component" value="Chromosome XIII"/>
</dbReference>
<evidence type="ECO:0000313" key="2">
    <source>
        <dbReference type="Proteomes" id="UP000000286"/>
    </source>
</evidence>
<dbReference type="EMBL" id="FN393082">
    <property type="protein sequence ID" value="CAY81894.1"/>
    <property type="molecule type" value="Genomic_DNA"/>
</dbReference>
<proteinExistence type="predicted"/>
<evidence type="ECO:0000313" key="1">
    <source>
        <dbReference type="EMBL" id="CAY81894.1"/>
    </source>
</evidence>
<sequence length="144" mass="16818">MRYYAYVCVYICKEGVHVPDLFFMYVRRFYSDWFSGFSMFKNFNSSSFGLDSIIFFKYNRCFISSLEKSLNCIESSSFGTTTLVSSFKSHNFLKLLLLEADLLLLLLSLLLTWKYINEAMSLTILSSLLPFWDPFDTNLSIKLS</sequence>
<dbReference type="AlphaFoldDB" id="C8ZES8"/>
<organism evidence="1 2">
    <name type="scientific">Saccharomyces cerevisiae (strain Lalvin EC1118 / Prise de mousse)</name>
    <name type="common">Baker's yeast</name>
    <dbReference type="NCBI Taxonomy" id="643680"/>
    <lineage>
        <taxon>Eukaryota</taxon>
        <taxon>Fungi</taxon>
        <taxon>Dikarya</taxon>
        <taxon>Ascomycota</taxon>
        <taxon>Saccharomycotina</taxon>
        <taxon>Saccharomycetes</taxon>
        <taxon>Saccharomycetales</taxon>
        <taxon>Saccharomycetaceae</taxon>
        <taxon>Saccharomyces</taxon>
    </lineage>
</organism>